<evidence type="ECO:0000313" key="4">
    <source>
        <dbReference type="Proteomes" id="UP001165121"/>
    </source>
</evidence>
<feature type="region of interest" description="Disordered" evidence="1">
    <location>
        <begin position="612"/>
        <end position="715"/>
    </location>
</feature>
<dbReference type="OrthoDB" id="124855at2759"/>
<feature type="domain" description="Tudor-knot" evidence="2">
    <location>
        <begin position="121"/>
        <end position="160"/>
    </location>
</feature>
<evidence type="ECO:0000256" key="1">
    <source>
        <dbReference type="SAM" id="MobiDB-lite"/>
    </source>
</evidence>
<dbReference type="InterPro" id="IPR025995">
    <property type="entry name" value="Tudor-knot"/>
</dbReference>
<feature type="compositionally biased region" description="Basic residues" evidence="1">
    <location>
        <begin position="77"/>
        <end position="96"/>
    </location>
</feature>
<feature type="compositionally biased region" description="Basic residues" evidence="1">
    <location>
        <begin position="199"/>
        <end position="210"/>
    </location>
</feature>
<dbReference type="AlphaFoldDB" id="A0A9W7CWI3"/>
<feature type="compositionally biased region" description="Acidic residues" evidence="1">
    <location>
        <begin position="317"/>
        <end position="345"/>
    </location>
</feature>
<feature type="compositionally biased region" description="Low complexity" evidence="1">
    <location>
        <begin position="664"/>
        <end position="690"/>
    </location>
</feature>
<dbReference type="EMBL" id="BSXT01001332">
    <property type="protein sequence ID" value="GMF41378.1"/>
    <property type="molecule type" value="Genomic_DNA"/>
</dbReference>
<evidence type="ECO:0000259" key="2">
    <source>
        <dbReference type="Pfam" id="PF11717"/>
    </source>
</evidence>
<dbReference type="Pfam" id="PF11717">
    <property type="entry name" value="Tudor-knot"/>
    <property type="match status" value="1"/>
</dbReference>
<feature type="compositionally biased region" description="Basic and acidic residues" evidence="1">
    <location>
        <begin position="17"/>
        <end position="28"/>
    </location>
</feature>
<organism evidence="3 4">
    <name type="scientific">Phytophthora fragariaefolia</name>
    <dbReference type="NCBI Taxonomy" id="1490495"/>
    <lineage>
        <taxon>Eukaryota</taxon>
        <taxon>Sar</taxon>
        <taxon>Stramenopiles</taxon>
        <taxon>Oomycota</taxon>
        <taxon>Peronosporomycetes</taxon>
        <taxon>Peronosporales</taxon>
        <taxon>Peronosporaceae</taxon>
        <taxon>Phytophthora</taxon>
    </lineage>
</organism>
<feature type="region of interest" description="Disordered" evidence="1">
    <location>
        <begin position="1"/>
        <end position="106"/>
    </location>
</feature>
<name>A0A9W7CWI3_9STRA</name>
<proteinExistence type="predicted"/>
<accession>A0A9W7CWI3</accession>
<feature type="compositionally biased region" description="Polar residues" evidence="1">
    <location>
        <begin position="618"/>
        <end position="628"/>
    </location>
</feature>
<keyword evidence="4" id="KW-1185">Reference proteome</keyword>
<feature type="compositionally biased region" description="Polar residues" evidence="1">
    <location>
        <begin position="489"/>
        <end position="498"/>
    </location>
</feature>
<protein>
    <submittedName>
        <fullName evidence="3">Unnamed protein product</fullName>
    </submittedName>
</protein>
<gene>
    <name evidence="3" type="ORF">Pfra01_001307100</name>
</gene>
<comment type="caution">
    <text evidence="3">The sequence shown here is derived from an EMBL/GenBank/DDBJ whole genome shotgun (WGS) entry which is preliminary data.</text>
</comment>
<evidence type="ECO:0000313" key="3">
    <source>
        <dbReference type="EMBL" id="GMF41378.1"/>
    </source>
</evidence>
<feature type="region of interest" description="Disordered" evidence="1">
    <location>
        <begin position="458"/>
        <end position="501"/>
    </location>
</feature>
<sequence>MYVTRRLLRSTMPSPPADEKETREEKPPHTPKRRAAVRASARIGEVVADASGPAARSRAAKTPPPQTENGGDEKNKSRSHAKKRKEEKKQQQQHKKKENETPAVDTSKLHGYQLMVDVHYRGEQFAEARVLDLDPDRELLFVHYMGWNARFDAWVPLEEVAAHGSRSGVAKKKDVSWDGDISLFATEEEAAVQRQKGKAKAKATKAKKRNALSPKARQAARKALQTVSTDRKRHAEQVIEPEEAQPAATRVVKRSPKNAKTAKKNTKKSPRAGKKVSSKKSLSSPARRTSRRVQVVVGTTDEDSERKNESETADLVLDVEVEGCEASNDEAEEEEEVAEDVVEEEGSPRRSKKRATAKTKTRRKGNNVSPGGPKRKRDTTKDVVEVSASTPTGAKRSPANKSKKSKKTGAVNKAADQPTAAVKTAPLPPQSGRGGLGSDTREKLAAIFRLRVQQRQQMEQMNASQAGFQQSLQEQEGAEEATKTAETTDSSNETTEAEGSNFAMANPELAAAEEYQRQLQQFYYHQQVMLANSLSMSVAGGEDLSAIPLQGGIMDPRIIQDRLTALEERRRQQAHVQAYYQQLMLTRERNVRALAANQAFVNASAAVWEQQLKDTQSEDGTSSVTSWKDVTGADTSEPGKGSPKAAEATATESDADGDGDGDSDTASAKVSETSSAAPAVSTSTDVTSPDTVEKAAETSPTKSASDKCDPADAPAENVLYEFVL</sequence>
<dbReference type="InterPro" id="IPR016197">
    <property type="entry name" value="Chromo-like_dom_sf"/>
</dbReference>
<dbReference type="Gene3D" id="2.30.30.140">
    <property type="match status" value="1"/>
</dbReference>
<dbReference type="SUPFAM" id="SSF54160">
    <property type="entry name" value="Chromo domain-like"/>
    <property type="match status" value="1"/>
</dbReference>
<feature type="compositionally biased region" description="Basic residues" evidence="1">
    <location>
        <begin position="251"/>
        <end position="278"/>
    </location>
</feature>
<feature type="compositionally biased region" description="Basic residues" evidence="1">
    <location>
        <begin position="349"/>
        <end position="365"/>
    </location>
</feature>
<dbReference type="Proteomes" id="UP001165121">
    <property type="component" value="Unassembled WGS sequence"/>
</dbReference>
<reference evidence="3" key="1">
    <citation type="submission" date="2023-04" db="EMBL/GenBank/DDBJ databases">
        <title>Phytophthora fragariaefolia NBRC 109709.</title>
        <authorList>
            <person name="Ichikawa N."/>
            <person name="Sato H."/>
            <person name="Tonouchi N."/>
        </authorList>
    </citation>
    <scope>NUCLEOTIDE SEQUENCE</scope>
    <source>
        <strain evidence="3">NBRC 109709</strain>
    </source>
</reference>
<feature type="compositionally biased region" description="Acidic residues" evidence="1">
    <location>
        <begin position="653"/>
        <end position="663"/>
    </location>
</feature>
<feature type="compositionally biased region" description="Polar residues" evidence="1">
    <location>
        <begin position="458"/>
        <end position="474"/>
    </location>
</feature>
<feature type="region of interest" description="Disordered" evidence="1">
    <location>
        <begin position="199"/>
        <end position="442"/>
    </location>
</feature>